<feature type="chain" id="PRO_5043751290" evidence="1">
    <location>
        <begin position="25"/>
        <end position="313"/>
    </location>
</feature>
<dbReference type="Proteomes" id="UP001153365">
    <property type="component" value="Unassembled WGS sequence"/>
</dbReference>
<dbReference type="AlphaFoldDB" id="A0AAV0BPU4"/>
<evidence type="ECO:0000313" key="3">
    <source>
        <dbReference type="Proteomes" id="UP001153365"/>
    </source>
</evidence>
<accession>A0AAV0BPU4</accession>
<dbReference type="EMBL" id="CALTRL010005963">
    <property type="protein sequence ID" value="CAH7688201.1"/>
    <property type="molecule type" value="Genomic_DNA"/>
</dbReference>
<evidence type="ECO:0000256" key="1">
    <source>
        <dbReference type="SAM" id="SignalP"/>
    </source>
</evidence>
<organism evidence="2 3">
    <name type="scientific">Phakopsora pachyrhizi</name>
    <name type="common">Asian soybean rust disease fungus</name>
    <dbReference type="NCBI Taxonomy" id="170000"/>
    <lineage>
        <taxon>Eukaryota</taxon>
        <taxon>Fungi</taxon>
        <taxon>Dikarya</taxon>
        <taxon>Basidiomycota</taxon>
        <taxon>Pucciniomycotina</taxon>
        <taxon>Pucciniomycetes</taxon>
        <taxon>Pucciniales</taxon>
        <taxon>Phakopsoraceae</taxon>
        <taxon>Phakopsora</taxon>
    </lineage>
</organism>
<name>A0AAV0BPU4_PHAPC</name>
<comment type="caution">
    <text evidence="2">The sequence shown here is derived from an EMBL/GenBank/DDBJ whole genome shotgun (WGS) entry which is preliminary data.</text>
</comment>
<protein>
    <submittedName>
        <fullName evidence="2">Expressed protein</fullName>
    </submittedName>
</protein>
<keyword evidence="1" id="KW-0732">Signal</keyword>
<gene>
    <name evidence="2" type="ORF">PPACK8108_LOCUS23133</name>
</gene>
<sequence>MTERHLYLLLLSLTFHFSIRQASFLRLPWTKKYVNNLAEVKYMSSAIKALAENDLAIKTLAVHDTVSDPRIQSFNDLISISKGEKPVSIPMNECNRPTVGIGGKLTGPLVSIAHNREGVAYVALTASLASSALEIVQDQLRVLQKPNERASIYEEERHAENIYSFDDVFFDFKKRKFVVDFSETLKSLDNVGKWDGKPYFFDSFEHHQLDRNYFSFRELALRPLSCLLIASPDIGDVGKKIAREILKDNEVLEIIKLQFSTVSLNHQFEMEICLDFKDYVKHNRWSKGIAHIFDGIKIIIFHSLFSLFLKKKL</sequence>
<feature type="signal peptide" evidence="1">
    <location>
        <begin position="1"/>
        <end position="24"/>
    </location>
</feature>
<evidence type="ECO:0000313" key="2">
    <source>
        <dbReference type="EMBL" id="CAH7688201.1"/>
    </source>
</evidence>
<keyword evidence="3" id="KW-1185">Reference proteome</keyword>
<proteinExistence type="predicted"/>
<reference evidence="2" key="1">
    <citation type="submission" date="2022-06" db="EMBL/GenBank/DDBJ databases">
        <authorList>
            <consortium name="SYNGENTA / RWTH Aachen University"/>
        </authorList>
    </citation>
    <scope>NUCLEOTIDE SEQUENCE</scope>
</reference>